<proteinExistence type="predicted"/>
<reference evidence="1 2" key="1">
    <citation type="submission" date="2022-05" db="EMBL/GenBank/DDBJ databases">
        <title>A multi-omics perspective on studying reproductive biology in Daphnia sinensis.</title>
        <authorList>
            <person name="Jia J."/>
        </authorList>
    </citation>
    <scope>NUCLEOTIDE SEQUENCE [LARGE SCALE GENOMIC DNA]</scope>
    <source>
        <strain evidence="1 2">WSL</strain>
    </source>
</reference>
<dbReference type="EMBL" id="WJBH02000008">
    <property type="protein sequence ID" value="KAI9553747.1"/>
    <property type="molecule type" value="Genomic_DNA"/>
</dbReference>
<comment type="caution">
    <text evidence="1">The sequence shown here is derived from an EMBL/GenBank/DDBJ whole genome shotgun (WGS) entry which is preliminary data.</text>
</comment>
<organism evidence="1 2">
    <name type="scientific">Daphnia sinensis</name>
    <dbReference type="NCBI Taxonomy" id="1820382"/>
    <lineage>
        <taxon>Eukaryota</taxon>
        <taxon>Metazoa</taxon>
        <taxon>Ecdysozoa</taxon>
        <taxon>Arthropoda</taxon>
        <taxon>Crustacea</taxon>
        <taxon>Branchiopoda</taxon>
        <taxon>Diplostraca</taxon>
        <taxon>Cladocera</taxon>
        <taxon>Anomopoda</taxon>
        <taxon>Daphniidae</taxon>
        <taxon>Daphnia</taxon>
        <taxon>Daphnia similis group</taxon>
    </lineage>
</organism>
<gene>
    <name evidence="1" type="ORF">GHT06_018997</name>
</gene>
<evidence type="ECO:0000313" key="1">
    <source>
        <dbReference type="EMBL" id="KAI9553747.1"/>
    </source>
</evidence>
<evidence type="ECO:0000313" key="2">
    <source>
        <dbReference type="Proteomes" id="UP000820818"/>
    </source>
</evidence>
<dbReference type="AlphaFoldDB" id="A0AAD5KKQ6"/>
<keyword evidence="2" id="KW-1185">Reference proteome</keyword>
<protein>
    <submittedName>
        <fullName evidence="1">Uncharacterized protein</fullName>
    </submittedName>
</protein>
<name>A0AAD5KKQ6_9CRUS</name>
<accession>A0AAD5KKQ6</accession>
<sequence>MAHSLPPTGAATVGDLDNFQNNQHIFSRLQLLPSFNGSPITRFDTWLESFESIVDGQVICSQLDFDLYDVGEKKLHTLGRVTLIYCHKRHFRRLYPWMGCNSKARISA</sequence>
<dbReference type="Proteomes" id="UP000820818">
    <property type="component" value="Linkage Group LG8"/>
</dbReference>